<proteinExistence type="inferred from homology"/>
<evidence type="ECO:0000256" key="9">
    <source>
        <dbReference type="ARBA" id="ARBA00023008"/>
    </source>
</evidence>
<name>A0A195BKR7_9HYME</name>
<dbReference type="STRING" id="520822.A0A195BKR7"/>
<dbReference type="AlphaFoldDB" id="A0A195BKR7"/>
<dbReference type="Pfam" id="PF00403">
    <property type="entry name" value="HMA"/>
    <property type="match status" value="1"/>
</dbReference>
<keyword evidence="15" id="KW-1185">Reference proteome</keyword>
<dbReference type="PROSITE" id="PS00332">
    <property type="entry name" value="SOD_CU_ZN_2"/>
    <property type="match status" value="1"/>
</dbReference>
<evidence type="ECO:0000256" key="1">
    <source>
        <dbReference type="ARBA" id="ARBA00001947"/>
    </source>
</evidence>
<dbReference type="CDD" id="cd00305">
    <property type="entry name" value="Cu-Zn_Superoxide_Dismutase"/>
    <property type="match status" value="1"/>
</dbReference>
<dbReference type="CDD" id="cd18676">
    <property type="entry name" value="PIN_asteroid-like"/>
    <property type="match status" value="1"/>
</dbReference>
<comment type="similarity">
    <text evidence="3">Belongs to the asteroid family.</text>
</comment>
<evidence type="ECO:0000259" key="13">
    <source>
        <dbReference type="PROSITE" id="PS50846"/>
    </source>
</evidence>
<dbReference type="InterPro" id="IPR001424">
    <property type="entry name" value="SOD_Cu_Zn_dom"/>
</dbReference>
<dbReference type="CDD" id="cd00371">
    <property type="entry name" value="HMA"/>
    <property type="match status" value="1"/>
</dbReference>
<gene>
    <name evidence="14" type="ORF">ALC53_04563</name>
</gene>
<comment type="similarity">
    <text evidence="4">Belongs to the Cu-Zn superoxide dismutase family.</text>
</comment>
<dbReference type="GO" id="GO:0046872">
    <property type="term" value="F:metal ion binding"/>
    <property type="evidence" value="ECO:0007669"/>
    <property type="project" value="UniProtKB-KW"/>
</dbReference>
<dbReference type="PROSITE" id="PS50846">
    <property type="entry name" value="HMA_2"/>
    <property type="match status" value="1"/>
</dbReference>
<accession>A0A195BKR7</accession>
<evidence type="ECO:0000256" key="12">
    <source>
        <dbReference type="SAM" id="MobiDB-lite"/>
    </source>
</evidence>
<evidence type="ECO:0000256" key="4">
    <source>
        <dbReference type="ARBA" id="ARBA00010457"/>
    </source>
</evidence>
<dbReference type="InterPro" id="IPR026832">
    <property type="entry name" value="Asteroid"/>
</dbReference>
<keyword evidence="7" id="KW-0862">Zinc</keyword>
<evidence type="ECO:0000256" key="10">
    <source>
        <dbReference type="ARBA" id="ARBA00023157"/>
    </source>
</evidence>
<dbReference type="SUPFAM" id="SSF88723">
    <property type="entry name" value="PIN domain-like"/>
    <property type="match status" value="1"/>
</dbReference>
<dbReference type="PANTHER" id="PTHR15665">
    <property type="entry name" value="ASTEROID PROTEIN"/>
    <property type="match status" value="1"/>
</dbReference>
<keyword evidence="8" id="KW-0049">Antioxidant</keyword>
<dbReference type="PROSITE" id="PS00087">
    <property type="entry name" value="SOD_CU_ZN_1"/>
    <property type="match status" value="1"/>
</dbReference>
<feature type="compositionally biased region" description="Acidic residues" evidence="12">
    <location>
        <begin position="988"/>
        <end position="999"/>
    </location>
</feature>
<feature type="compositionally biased region" description="Basic and acidic residues" evidence="12">
    <location>
        <begin position="976"/>
        <end position="987"/>
    </location>
</feature>
<evidence type="ECO:0000256" key="7">
    <source>
        <dbReference type="ARBA" id="ARBA00022833"/>
    </source>
</evidence>
<evidence type="ECO:0000313" key="14">
    <source>
        <dbReference type="EMBL" id="KYM85320.1"/>
    </source>
</evidence>
<evidence type="ECO:0000313" key="15">
    <source>
        <dbReference type="Proteomes" id="UP000078540"/>
    </source>
</evidence>
<feature type="domain" description="HMA" evidence="13">
    <location>
        <begin position="3"/>
        <end position="66"/>
    </location>
</feature>
<dbReference type="Pfam" id="PF00080">
    <property type="entry name" value="Sod_Cu"/>
    <property type="match status" value="1"/>
</dbReference>
<dbReference type="Gene3D" id="3.40.50.1010">
    <property type="entry name" value="5'-nuclease"/>
    <property type="match status" value="1"/>
</dbReference>
<dbReference type="InterPro" id="IPR029060">
    <property type="entry name" value="PIN-like_dom_sf"/>
</dbReference>
<evidence type="ECO:0000256" key="8">
    <source>
        <dbReference type="ARBA" id="ARBA00022862"/>
    </source>
</evidence>
<dbReference type="PANTHER" id="PTHR15665:SF1">
    <property type="entry name" value="PROTEIN ASTEROID HOMOLOG 1"/>
    <property type="match status" value="1"/>
</dbReference>
<dbReference type="InterPro" id="IPR006121">
    <property type="entry name" value="HMA_dom"/>
</dbReference>
<dbReference type="InterPro" id="IPR036423">
    <property type="entry name" value="SOD-like_Cu/Zn_dom_sf"/>
</dbReference>
<dbReference type="SUPFAM" id="SSF49329">
    <property type="entry name" value="Cu,Zn superoxide dismutase-like"/>
    <property type="match status" value="1"/>
</dbReference>
<dbReference type="InterPro" id="IPR018152">
    <property type="entry name" value="SOD_Cu/Zn_BS"/>
</dbReference>
<dbReference type="PRINTS" id="PR00068">
    <property type="entry name" value="CUZNDISMTASE"/>
</dbReference>
<sequence length="1013" mass="116687">MASTKIEFAVHMTCEKCVNAISKSIADLEDIRNVDISLECGTVTLETNLSYSIIQERIERTGRQAVLKGYGDGSSAVVMLSGNSGYSIGNLIRGVIRFAETSEGCIIDGTIDGLTPGEHGMHVHECGDISNGCESVGEHFNPNNSPHGSPENDLSKRHVGDLGNILADTSGRAAFRKIDKFLKIPDIIGRSLIITKDPDDLGRGNSPESKINGNSGARLACGIIARSSGLFQNTKKICACDGLTIWDERDRALVNHERYLEYYALHDSYLVIDGNSVCCQLYTWYARCNCAFGGDYDKYAQSVRDFFDKLLKCNVTPLVLIDGGCEDKKLKTVISRTKQKIEIASNYTLSSQHRTKFLPLLMREVFKDIMKEKGIRYAQCIFEADNTIAAIARILNCPVLSYDSDFYIYGSLYIPFNTLETDIVPNPAGRGYIKRCKIYYVDKLFQIYYGLNQSLLPLAAVLLGNDYVKQHMFKNFFHHLPRSRRRRCNNEQQRRIDMTFDWLRRRSLNEAVIGILRRLRKQERKHVLHTIETVINSYINAPLSVLYTLNIPAEIFSRVNMQNTSKIYKFEGDIYNLTFIDERTNDTELSDGEEIEDREITNILEEKKLISNESLVDNLPQWFINEFKQSRFPSYFIDLIIRKLYVCPAQIEDSSCISSIAISSKIISVIYGLLISGVQGRKFNMEYITRDENKKIKRYQLEYSDNIFGCKLPSLLNLREISIVIRREILNTTLTIFNAKYMNEIPSIWMLYIATMKYWIDQQEEPSKFNCHVYSLLFALLFNLIDCNIGFYRILNKFYQRFNRIVDNIRHERRMRNYRPQYSIDATLADAIREVDANDCLIAAPFFISNFEIDQKLHLQPKKFNITIVHGFAEFQNCLRHSMNLNALLGYPYEPTRVASVFNGTLLYNLCNNFKKRDNVEVYINLILQDSPSLSRLFNILLLKVKPLFNTTLENKADKYKKQKVKRYEKRYEKKKCISHEENHDEENPPQESTSEEFYDVNNSFSVLGTTQH</sequence>
<dbReference type="EMBL" id="KQ976453">
    <property type="protein sequence ID" value="KYM85320.1"/>
    <property type="molecule type" value="Genomic_DNA"/>
</dbReference>
<protein>
    <recommendedName>
        <fullName evidence="11">Extracellular superoxide dismutase [Cu-Zn]</fullName>
        <ecNumber evidence="5">1.15.1.1</ecNumber>
    </recommendedName>
</protein>
<dbReference type="InterPro" id="IPR036163">
    <property type="entry name" value="HMA_dom_sf"/>
</dbReference>
<evidence type="ECO:0000256" key="5">
    <source>
        <dbReference type="ARBA" id="ARBA00012682"/>
    </source>
</evidence>
<comment type="cofactor">
    <cofactor evidence="2">
        <name>Cu(2+)</name>
        <dbReference type="ChEBI" id="CHEBI:29036"/>
    </cofactor>
</comment>
<comment type="cofactor">
    <cofactor evidence="1">
        <name>Zn(2+)</name>
        <dbReference type="ChEBI" id="CHEBI:29105"/>
    </cofactor>
</comment>
<reference evidence="14 15" key="1">
    <citation type="submission" date="2015-09" db="EMBL/GenBank/DDBJ databases">
        <title>Atta colombica WGS genome.</title>
        <authorList>
            <person name="Nygaard S."/>
            <person name="Hu H."/>
            <person name="Boomsma J."/>
            <person name="Zhang G."/>
        </authorList>
    </citation>
    <scope>NUCLEOTIDE SEQUENCE [LARGE SCALE GENOMIC DNA]</scope>
    <source>
        <strain evidence="14">Treedump-2</strain>
        <tissue evidence="14">Whole body</tissue>
    </source>
</reference>
<keyword evidence="10" id="KW-1015">Disulfide bond</keyword>
<keyword evidence="6" id="KW-0479">Metal-binding</keyword>
<dbReference type="FunFam" id="2.60.40.200:FF:000004">
    <property type="entry name" value="Copper chaperone for superoxide dismutase"/>
    <property type="match status" value="1"/>
</dbReference>
<evidence type="ECO:0000256" key="3">
    <source>
        <dbReference type="ARBA" id="ARBA00007398"/>
    </source>
</evidence>
<keyword evidence="9" id="KW-0186">Copper</keyword>
<dbReference type="GO" id="GO:0004784">
    <property type="term" value="F:superoxide dismutase activity"/>
    <property type="evidence" value="ECO:0007669"/>
    <property type="project" value="UniProtKB-EC"/>
</dbReference>
<organism evidence="14 15">
    <name type="scientific">Atta colombica</name>
    <dbReference type="NCBI Taxonomy" id="520822"/>
    <lineage>
        <taxon>Eukaryota</taxon>
        <taxon>Metazoa</taxon>
        <taxon>Ecdysozoa</taxon>
        <taxon>Arthropoda</taxon>
        <taxon>Hexapoda</taxon>
        <taxon>Insecta</taxon>
        <taxon>Pterygota</taxon>
        <taxon>Neoptera</taxon>
        <taxon>Endopterygota</taxon>
        <taxon>Hymenoptera</taxon>
        <taxon>Apocrita</taxon>
        <taxon>Aculeata</taxon>
        <taxon>Formicoidea</taxon>
        <taxon>Formicidae</taxon>
        <taxon>Myrmicinae</taxon>
        <taxon>Atta</taxon>
    </lineage>
</organism>
<dbReference type="SUPFAM" id="SSF55008">
    <property type="entry name" value="HMA, heavy metal-associated domain"/>
    <property type="match status" value="1"/>
</dbReference>
<evidence type="ECO:0000256" key="2">
    <source>
        <dbReference type="ARBA" id="ARBA00001973"/>
    </source>
</evidence>
<dbReference type="Gene3D" id="3.30.70.100">
    <property type="match status" value="1"/>
</dbReference>
<evidence type="ECO:0000256" key="11">
    <source>
        <dbReference type="ARBA" id="ARBA00072705"/>
    </source>
</evidence>
<dbReference type="Proteomes" id="UP000078540">
    <property type="component" value="Unassembled WGS sequence"/>
</dbReference>
<dbReference type="Gene3D" id="2.60.40.200">
    <property type="entry name" value="Superoxide dismutase, copper/zinc binding domain"/>
    <property type="match status" value="1"/>
</dbReference>
<dbReference type="EC" id="1.15.1.1" evidence="5"/>
<evidence type="ECO:0000256" key="6">
    <source>
        <dbReference type="ARBA" id="ARBA00022723"/>
    </source>
</evidence>
<feature type="region of interest" description="Disordered" evidence="12">
    <location>
        <begin position="976"/>
        <end position="1001"/>
    </location>
</feature>